<proteinExistence type="predicted"/>
<protein>
    <submittedName>
        <fullName evidence="1">Uncharacterized protein</fullName>
    </submittedName>
</protein>
<dbReference type="AlphaFoldDB" id="A0AAV5UH99"/>
<organism evidence="1 2">
    <name type="scientific">Pristionchus entomophagus</name>
    <dbReference type="NCBI Taxonomy" id="358040"/>
    <lineage>
        <taxon>Eukaryota</taxon>
        <taxon>Metazoa</taxon>
        <taxon>Ecdysozoa</taxon>
        <taxon>Nematoda</taxon>
        <taxon>Chromadorea</taxon>
        <taxon>Rhabditida</taxon>
        <taxon>Rhabditina</taxon>
        <taxon>Diplogasteromorpha</taxon>
        <taxon>Diplogasteroidea</taxon>
        <taxon>Neodiplogasteridae</taxon>
        <taxon>Pristionchus</taxon>
    </lineage>
</organism>
<dbReference type="Proteomes" id="UP001432027">
    <property type="component" value="Unassembled WGS sequence"/>
</dbReference>
<name>A0AAV5UH99_9BILA</name>
<feature type="non-terminal residue" evidence="1">
    <location>
        <position position="69"/>
    </location>
</feature>
<keyword evidence="2" id="KW-1185">Reference proteome</keyword>
<comment type="caution">
    <text evidence="1">The sequence shown here is derived from an EMBL/GenBank/DDBJ whole genome shotgun (WGS) entry which is preliminary data.</text>
</comment>
<evidence type="ECO:0000313" key="2">
    <source>
        <dbReference type="Proteomes" id="UP001432027"/>
    </source>
</evidence>
<sequence>MFLVLYNLNLSLAMFLIQNGLLSIGLLNRSHVLIISSLHGHIVLSQQTSLHLSLFPSCSFSLFSLSTFS</sequence>
<accession>A0AAV5UH99</accession>
<gene>
    <name evidence="1" type="ORF">PENTCL1PPCAC_28605</name>
</gene>
<reference evidence="1" key="1">
    <citation type="submission" date="2023-10" db="EMBL/GenBank/DDBJ databases">
        <title>Genome assembly of Pristionchus species.</title>
        <authorList>
            <person name="Yoshida K."/>
            <person name="Sommer R.J."/>
        </authorList>
    </citation>
    <scope>NUCLEOTIDE SEQUENCE</scope>
    <source>
        <strain evidence="1">RS0144</strain>
    </source>
</reference>
<dbReference type="EMBL" id="BTSX01000006">
    <property type="protein sequence ID" value="GMT06431.1"/>
    <property type="molecule type" value="Genomic_DNA"/>
</dbReference>
<evidence type="ECO:0000313" key="1">
    <source>
        <dbReference type="EMBL" id="GMT06431.1"/>
    </source>
</evidence>